<keyword evidence="2" id="KW-1185">Reference proteome</keyword>
<gene>
    <name evidence="1" type="ordered locus">SGRA_3805</name>
</gene>
<proteinExistence type="predicted"/>
<dbReference type="HOGENOM" id="CLU_3157648_0_0_10"/>
<dbReference type="EMBL" id="CP002831">
    <property type="protein sequence ID" value="AFC26521.1"/>
    <property type="molecule type" value="Genomic_DNA"/>
</dbReference>
<sequence>MSLGAGKGRQKILILVPQLFLGIFKKGERKRLLVLSQFWGPWAKALVY</sequence>
<name>H6L8F7_SAPGL</name>
<accession>H6L8F7</accession>
<dbReference type="AlphaFoldDB" id="H6L8F7"/>
<evidence type="ECO:0000313" key="1">
    <source>
        <dbReference type="EMBL" id="AFC26521.1"/>
    </source>
</evidence>
<dbReference type="STRING" id="984262.SGRA_3805"/>
<evidence type="ECO:0000313" key="2">
    <source>
        <dbReference type="Proteomes" id="UP000007519"/>
    </source>
</evidence>
<dbReference type="Proteomes" id="UP000007519">
    <property type="component" value="Chromosome"/>
</dbReference>
<organism evidence="1 2">
    <name type="scientific">Saprospira grandis (strain Lewin)</name>
    <dbReference type="NCBI Taxonomy" id="984262"/>
    <lineage>
        <taxon>Bacteria</taxon>
        <taxon>Pseudomonadati</taxon>
        <taxon>Bacteroidota</taxon>
        <taxon>Saprospiria</taxon>
        <taxon>Saprospirales</taxon>
        <taxon>Saprospiraceae</taxon>
        <taxon>Saprospira</taxon>
    </lineage>
</organism>
<dbReference type="KEGG" id="sgn:SGRA_3805"/>
<reference evidence="1 2" key="1">
    <citation type="journal article" date="2012" name="Stand. Genomic Sci.">
        <title>Complete genome sequencing and analysis of Saprospira grandis str. Lewin, a predatory marine bacterium.</title>
        <authorList>
            <person name="Saw J.H."/>
            <person name="Yuryev A."/>
            <person name="Kanbe M."/>
            <person name="Hou S."/>
            <person name="Young A.G."/>
            <person name="Aizawa S."/>
            <person name="Alam M."/>
        </authorList>
    </citation>
    <scope>NUCLEOTIDE SEQUENCE [LARGE SCALE GENOMIC DNA]</scope>
    <source>
        <strain evidence="1 2">Lewin</strain>
    </source>
</reference>
<protein>
    <submittedName>
        <fullName evidence="1">Uncharacterized protein</fullName>
    </submittedName>
</protein>